<dbReference type="SMART" id="SM00507">
    <property type="entry name" value="HNHc"/>
    <property type="match status" value="1"/>
</dbReference>
<accession>A0ABY2F6E6</accession>
<protein>
    <submittedName>
        <fullName evidence="4">HNH endonuclease</fullName>
    </submittedName>
</protein>
<feature type="compositionally biased region" description="Low complexity" evidence="2">
    <location>
        <begin position="411"/>
        <end position="422"/>
    </location>
</feature>
<comment type="caution">
    <text evidence="4">The sequence shown here is derived from an EMBL/GenBank/DDBJ whole genome shotgun (WGS) entry which is preliminary data.</text>
</comment>
<keyword evidence="5" id="KW-1185">Reference proteome</keyword>
<dbReference type="InterPro" id="IPR002711">
    <property type="entry name" value="HNH"/>
</dbReference>
<sequence length="490" mass="52711">MEILGERPVWSMSGDEMVSTLDATYAEIARLETLALRLTAGLETIGYARDLGAGTTARFLTFRYRVDATKARRDVYLANALPKYPAVAAALPDPDPEVEGGGVLLHPAQAEAIVSALDKLPATVPVEDLAVAEREMVELGRTHGPLDLRKAGVQVRNRLDTDGPEPAEQEAYDRETLKMRTADNGVAFTGFLASENAELFRTLIHTYAKPHKTIDGALDPRSRDKRQADALTTVLNAASNTASSTATSGGSVPGHGQKPQILVTVDFDDLKTAAANSTGRLIYGDALSAATIRRLACDAQILPVVLGSDSQPLDVGATVRLATGPMRKALIARDKGCVCCGAPPIYCDAHHVTSWIDGGETKLTNLVLLCKRCHRDLHAGHWNIQITDGTVDVTRPTWATPAPIPRDRYRPPTTTSRTSRPDAAGAPARAWPRDTDPPWITPEDAARLNPWGDAHDSGRLLDPRSAQGPEREGDANTVEESATDPWGRDP</sequence>
<evidence type="ECO:0000256" key="2">
    <source>
        <dbReference type="SAM" id="MobiDB-lite"/>
    </source>
</evidence>
<dbReference type="Proteomes" id="UP000295060">
    <property type="component" value="Unassembled WGS sequence"/>
</dbReference>
<organism evidence="4 5">
    <name type="scientific">Kribbella pratensis</name>
    <dbReference type="NCBI Taxonomy" id="2512112"/>
    <lineage>
        <taxon>Bacteria</taxon>
        <taxon>Bacillati</taxon>
        <taxon>Actinomycetota</taxon>
        <taxon>Actinomycetes</taxon>
        <taxon>Propionibacteriales</taxon>
        <taxon>Kribbellaceae</taxon>
        <taxon>Kribbella</taxon>
    </lineage>
</organism>
<evidence type="ECO:0000259" key="3">
    <source>
        <dbReference type="SMART" id="SM00507"/>
    </source>
</evidence>
<dbReference type="InterPro" id="IPR003870">
    <property type="entry name" value="DUF222"/>
</dbReference>
<reference evidence="4 5" key="1">
    <citation type="submission" date="2019-03" db="EMBL/GenBank/DDBJ databases">
        <title>Genomic Encyclopedia of Type Strains, Phase III (KMG-III): the genomes of soil and plant-associated and newly described type strains.</title>
        <authorList>
            <person name="Whitman W."/>
        </authorList>
    </citation>
    <scope>NUCLEOTIDE SEQUENCE [LARGE SCALE GENOMIC DNA]</scope>
    <source>
        <strain evidence="4 5">VKMAc-2574</strain>
    </source>
</reference>
<evidence type="ECO:0000313" key="5">
    <source>
        <dbReference type="Proteomes" id="UP000295060"/>
    </source>
</evidence>
<name>A0ABY2F6E6_9ACTN</name>
<evidence type="ECO:0000313" key="4">
    <source>
        <dbReference type="EMBL" id="TDW83939.1"/>
    </source>
</evidence>
<feature type="domain" description="HNH nuclease" evidence="3">
    <location>
        <begin position="325"/>
        <end position="375"/>
    </location>
</feature>
<keyword evidence="4" id="KW-0540">Nuclease</keyword>
<comment type="similarity">
    <text evidence="1">Belongs to the Rv1128c/1148c/1588c/1702c/1945/3466 family.</text>
</comment>
<dbReference type="RefSeq" id="WP_238175731.1">
    <property type="nucleotide sequence ID" value="NZ_SODU01000004.1"/>
</dbReference>
<proteinExistence type="inferred from homology"/>
<dbReference type="EMBL" id="SODU01000004">
    <property type="protein sequence ID" value="TDW83939.1"/>
    <property type="molecule type" value="Genomic_DNA"/>
</dbReference>
<feature type="region of interest" description="Disordered" evidence="2">
    <location>
        <begin position="394"/>
        <end position="490"/>
    </location>
</feature>
<dbReference type="InterPro" id="IPR003615">
    <property type="entry name" value="HNH_nuc"/>
</dbReference>
<dbReference type="Pfam" id="PF02720">
    <property type="entry name" value="DUF222"/>
    <property type="match status" value="1"/>
</dbReference>
<dbReference type="CDD" id="cd00085">
    <property type="entry name" value="HNHc"/>
    <property type="match status" value="1"/>
</dbReference>
<gene>
    <name evidence="4" type="ORF">EV137_6742</name>
</gene>
<feature type="compositionally biased region" description="Basic and acidic residues" evidence="2">
    <location>
        <begin position="453"/>
        <end position="462"/>
    </location>
</feature>
<dbReference type="Gene3D" id="1.10.30.50">
    <property type="match status" value="1"/>
</dbReference>
<dbReference type="GO" id="GO:0004519">
    <property type="term" value="F:endonuclease activity"/>
    <property type="evidence" value="ECO:0007669"/>
    <property type="project" value="UniProtKB-KW"/>
</dbReference>
<keyword evidence="4" id="KW-0255">Endonuclease</keyword>
<dbReference type="Pfam" id="PF01844">
    <property type="entry name" value="HNH"/>
    <property type="match status" value="1"/>
</dbReference>
<evidence type="ECO:0000256" key="1">
    <source>
        <dbReference type="ARBA" id="ARBA00023450"/>
    </source>
</evidence>
<keyword evidence="4" id="KW-0378">Hydrolase</keyword>